<gene>
    <name evidence="1" type="ORF">AVEN_201940_1</name>
</gene>
<accession>A0A4Y2SRE2</accession>
<proteinExistence type="predicted"/>
<dbReference type="AlphaFoldDB" id="A0A4Y2SRE2"/>
<name>A0A4Y2SRE2_ARAVE</name>
<comment type="caution">
    <text evidence="1">The sequence shown here is derived from an EMBL/GenBank/DDBJ whole genome shotgun (WGS) entry which is preliminary data.</text>
</comment>
<organism evidence="1 2">
    <name type="scientific">Araneus ventricosus</name>
    <name type="common">Orbweaver spider</name>
    <name type="synonym">Epeira ventricosa</name>
    <dbReference type="NCBI Taxonomy" id="182803"/>
    <lineage>
        <taxon>Eukaryota</taxon>
        <taxon>Metazoa</taxon>
        <taxon>Ecdysozoa</taxon>
        <taxon>Arthropoda</taxon>
        <taxon>Chelicerata</taxon>
        <taxon>Arachnida</taxon>
        <taxon>Araneae</taxon>
        <taxon>Araneomorphae</taxon>
        <taxon>Entelegynae</taxon>
        <taxon>Araneoidea</taxon>
        <taxon>Araneidae</taxon>
        <taxon>Araneus</taxon>
    </lineage>
</organism>
<protein>
    <submittedName>
        <fullName evidence="1">Uncharacterized protein</fullName>
    </submittedName>
</protein>
<dbReference type="EMBL" id="BGPR01023617">
    <property type="protein sequence ID" value="GBN90922.1"/>
    <property type="molecule type" value="Genomic_DNA"/>
</dbReference>
<sequence length="103" mass="11666">MQKGKKVRQLPINNGAHFVLQEEMLLPFSVFASVFCSVPRVVVKLKRTIGYPINDSLSWMIDCLLIAVPLLSRLFNERETANAGLSWPDSLMFHEGLCSIKME</sequence>
<evidence type="ECO:0000313" key="1">
    <source>
        <dbReference type="EMBL" id="GBN90922.1"/>
    </source>
</evidence>
<dbReference type="Proteomes" id="UP000499080">
    <property type="component" value="Unassembled WGS sequence"/>
</dbReference>
<evidence type="ECO:0000313" key="2">
    <source>
        <dbReference type="Proteomes" id="UP000499080"/>
    </source>
</evidence>
<keyword evidence="2" id="KW-1185">Reference proteome</keyword>
<reference evidence="1 2" key="1">
    <citation type="journal article" date="2019" name="Sci. Rep.">
        <title>Orb-weaving spider Araneus ventricosus genome elucidates the spidroin gene catalogue.</title>
        <authorList>
            <person name="Kono N."/>
            <person name="Nakamura H."/>
            <person name="Ohtoshi R."/>
            <person name="Moran D.A.P."/>
            <person name="Shinohara A."/>
            <person name="Yoshida Y."/>
            <person name="Fujiwara M."/>
            <person name="Mori M."/>
            <person name="Tomita M."/>
            <person name="Arakawa K."/>
        </authorList>
    </citation>
    <scope>NUCLEOTIDE SEQUENCE [LARGE SCALE GENOMIC DNA]</scope>
</reference>